<name>A0A7J0GE83_9ERIC</name>
<dbReference type="AlphaFoldDB" id="A0A7J0GE83"/>
<dbReference type="PANTHER" id="PTHR45290:SF1">
    <property type="entry name" value="OS03G0300300 PROTEIN"/>
    <property type="match status" value="1"/>
</dbReference>
<dbReference type="SUPFAM" id="SSF50978">
    <property type="entry name" value="WD40 repeat-like"/>
    <property type="match status" value="1"/>
</dbReference>
<evidence type="ECO:0000256" key="1">
    <source>
        <dbReference type="PROSITE-ProRule" id="PRU00221"/>
    </source>
</evidence>
<dbReference type="InterPro" id="IPR036322">
    <property type="entry name" value="WD40_repeat_dom_sf"/>
</dbReference>
<dbReference type="EMBL" id="BJWL01000020">
    <property type="protein sequence ID" value="GFZ09065.1"/>
    <property type="molecule type" value="Genomic_DNA"/>
</dbReference>
<evidence type="ECO:0000313" key="3">
    <source>
        <dbReference type="Proteomes" id="UP000585474"/>
    </source>
</evidence>
<comment type="caution">
    <text evidence="2">The sequence shown here is derived from an EMBL/GenBank/DDBJ whole genome shotgun (WGS) entry which is preliminary data.</text>
</comment>
<gene>
    <name evidence="2" type="ORF">Acr_20g0008730</name>
</gene>
<dbReference type="PROSITE" id="PS50082">
    <property type="entry name" value="WD_REPEATS_2"/>
    <property type="match status" value="2"/>
</dbReference>
<feature type="repeat" description="WD" evidence="1">
    <location>
        <begin position="12"/>
        <end position="42"/>
    </location>
</feature>
<dbReference type="InterPro" id="IPR001680">
    <property type="entry name" value="WD40_rpt"/>
</dbReference>
<dbReference type="SMART" id="SM00320">
    <property type="entry name" value="WD40"/>
    <property type="match status" value="4"/>
</dbReference>
<keyword evidence="1" id="KW-0853">WD repeat</keyword>
<feature type="repeat" description="WD" evidence="1">
    <location>
        <begin position="189"/>
        <end position="231"/>
    </location>
</feature>
<dbReference type="Gene3D" id="2.130.10.10">
    <property type="entry name" value="YVTN repeat-like/Quinoprotein amine dehydrogenase"/>
    <property type="match status" value="2"/>
</dbReference>
<dbReference type="PANTHER" id="PTHR45290">
    <property type="entry name" value="OS03G0300300 PROTEIN"/>
    <property type="match status" value="1"/>
</dbReference>
<sequence>MGSSNIRDLLTSFSPSLDFFAISSGDGRIKIWDTVKGQIQTEFADIVSTGGTNLFGKPEKGHLSVDYSCMKWLKNGRLGSSLLVLGTGCGDVLALDISAGQLKWKVNDCHPGGVSAISLPTHDSCIYTAGADGIVCKLDSMTGNLLGKFRASAKAISSMSVSSDGKILATAAAQLKVFNCSDHTKIQKFSGHPGSVRCMVFTNDGKYILSSAISERYVALWKLDGGKKQSACCVLAMDHPAVFLDSRCVDAADVDASGLYVLAISEMGICYFWYGKNIEELRNAKSTKLSLSLDDQFSKRQKIPTIFAAKLQGTAKLASAHIFLAYGLVIKPSFEKVIVHSGSDVKLNSSTDGVLLPVSQSRKSKKGSISHNEVSALDRANAEDAILPIPKVLDFHHQKKKHQNSSIVTAEVMTDDVANSKRVAQAKEEKAFICYEAWSHGHIKPNEMEEAGHRPICMEDRLRTLGILDNKDDLTSDSVF</sequence>
<keyword evidence="3" id="KW-1185">Reference proteome</keyword>
<dbReference type="InterPro" id="IPR015943">
    <property type="entry name" value="WD40/YVTN_repeat-like_dom_sf"/>
</dbReference>
<proteinExistence type="predicted"/>
<reference evidence="2 3" key="1">
    <citation type="submission" date="2019-07" db="EMBL/GenBank/DDBJ databases">
        <title>De Novo Assembly of kiwifruit Actinidia rufa.</title>
        <authorList>
            <person name="Sugita-Konishi S."/>
            <person name="Sato K."/>
            <person name="Mori E."/>
            <person name="Abe Y."/>
            <person name="Kisaki G."/>
            <person name="Hamano K."/>
            <person name="Suezawa K."/>
            <person name="Otani M."/>
            <person name="Fukuda T."/>
            <person name="Manabe T."/>
            <person name="Gomi K."/>
            <person name="Tabuchi M."/>
            <person name="Akimitsu K."/>
            <person name="Kataoka I."/>
        </authorList>
    </citation>
    <scope>NUCLEOTIDE SEQUENCE [LARGE SCALE GENOMIC DNA]</scope>
    <source>
        <strain evidence="3">cv. Fuchu</strain>
    </source>
</reference>
<protein>
    <submittedName>
        <fullName evidence="2">Transducin family protein</fullName>
    </submittedName>
</protein>
<accession>A0A7J0GE83</accession>
<organism evidence="2 3">
    <name type="scientific">Actinidia rufa</name>
    <dbReference type="NCBI Taxonomy" id="165716"/>
    <lineage>
        <taxon>Eukaryota</taxon>
        <taxon>Viridiplantae</taxon>
        <taxon>Streptophyta</taxon>
        <taxon>Embryophyta</taxon>
        <taxon>Tracheophyta</taxon>
        <taxon>Spermatophyta</taxon>
        <taxon>Magnoliopsida</taxon>
        <taxon>eudicotyledons</taxon>
        <taxon>Gunneridae</taxon>
        <taxon>Pentapetalae</taxon>
        <taxon>asterids</taxon>
        <taxon>Ericales</taxon>
        <taxon>Actinidiaceae</taxon>
        <taxon>Actinidia</taxon>
    </lineage>
</organism>
<dbReference type="Pfam" id="PF00400">
    <property type="entry name" value="WD40"/>
    <property type="match status" value="2"/>
</dbReference>
<dbReference type="Proteomes" id="UP000585474">
    <property type="component" value="Unassembled WGS sequence"/>
</dbReference>
<dbReference type="OrthoDB" id="30195at2759"/>
<evidence type="ECO:0000313" key="2">
    <source>
        <dbReference type="EMBL" id="GFZ09065.1"/>
    </source>
</evidence>